<evidence type="ECO:0000256" key="4">
    <source>
        <dbReference type="ARBA" id="ARBA00023163"/>
    </source>
</evidence>
<dbReference type="Gene3D" id="2.170.150.80">
    <property type="entry name" value="NAC domain"/>
    <property type="match status" value="1"/>
</dbReference>
<dbReference type="InterPro" id="IPR036093">
    <property type="entry name" value="NAC_dom_sf"/>
</dbReference>
<feature type="region of interest" description="Disordered" evidence="6">
    <location>
        <begin position="169"/>
        <end position="188"/>
    </location>
</feature>
<feature type="domain" description="NAC" evidence="7">
    <location>
        <begin position="11"/>
        <end position="163"/>
    </location>
</feature>
<dbReference type="EMBL" id="JBEDUW010000002">
    <property type="protein sequence ID" value="KAK9944810.1"/>
    <property type="molecule type" value="Genomic_DNA"/>
</dbReference>
<comment type="caution">
    <text evidence="8">The sequence shown here is derived from an EMBL/GenBank/DDBJ whole genome shotgun (WGS) entry which is preliminary data.</text>
</comment>
<dbReference type="AlphaFoldDB" id="A0AAW1Y6U0"/>
<evidence type="ECO:0000313" key="9">
    <source>
        <dbReference type="Proteomes" id="UP001457282"/>
    </source>
</evidence>
<keyword evidence="2" id="KW-0805">Transcription regulation</keyword>
<dbReference type="Pfam" id="PF02365">
    <property type="entry name" value="NAM"/>
    <property type="match status" value="1"/>
</dbReference>
<dbReference type="SUPFAM" id="SSF101941">
    <property type="entry name" value="NAC domain"/>
    <property type="match status" value="1"/>
</dbReference>
<dbReference type="InterPro" id="IPR003441">
    <property type="entry name" value="NAC-dom"/>
</dbReference>
<name>A0AAW1Y6U0_RUBAR</name>
<evidence type="ECO:0000259" key="7">
    <source>
        <dbReference type="PROSITE" id="PS51005"/>
    </source>
</evidence>
<evidence type="ECO:0000256" key="2">
    <source>
        <dbReference type="ARBA" id="ARBA00023015"/>
    </source>
</evidence>
<keyword evidence="9" id="KW-1185">Reference proteome</keyword>
<proteinExistence type="predicted"/>
<dbReference type="Proteomes" id="UP001457282">
    <property type="component" value="Unassembled WGS sequence"/>
</dbReference>
<protein>
    <recommendedName>
        <fullName evidence="7">NAC domain-containing protein</fullName>
    </recommendedName>
</protein>
<accession>A0AAW1Y6U0</accession>
<dbReference type="GO" id="GO:0006355">
    <property type="term" value="P:regulation of DNA-templated transcription"/>
    <property type="evidence" value="ECO:0007669"/>
    <property type="project" value="InterPro"/>
</dbReference>
<keyword evidence="5" id="KW-0539">Nucleus</keyword>
<dbReference type="GO" id="GO:0003677">
    <property type="term" value="F:DNA binding"/>
    <property type="evidence" value="ECO:0007669"/>
    <property type="project" value="UniProtKB-KW"/>
</dbReference>
<keyword evidence="3" id="KW-0238">DNA-binding</keyword>
<evidence type="ECO:0000256" key="3">
    <source>
        <dbReference type="ARBA" id="ARBA00023125"/>
    </source>
</evidence>
<dbReference type="PROSITE" id="PS51005">
    <property type="entry name" value="NAC"/>
    <property type="match status" value="1"/>
</dbReference>
<dbReference type="GO" id="GO:0005634">
    <property type="term" value="C:nucleus"/>
    <property type="evidence" value="ECO:0007669"/>
    <property type="project" value="UniProtKB-SubCell"/>
</dbReference>
<dbReference type="PANTHER" id="PTHR31989">
    <property type="entry name" value="NAC DOMAIN-CONTAINING PROTEIN 82-RELATED"/>
    <property type="match status" value="1"/>
</dbReference>
<evidence type="ECO:0000256" key="1">
    <source>
        <dbReference type="ARBA" id="ARBA00004123"/>
    </source>
</evidence>
<evidence type="ECO:0000313" key="8">
    <source>
        <dbReference type="EMBL" id="KAK9944810.1"/>
    </source>
</evidence>
<evidence type="ECO:0000256" key="6">
    <source>
        <dbReference type="SAM" id="MobiDB-lite"/>
    </source>
</evidence>
<gene>
    <name evidence="8" type="ORF">M0R45_010360</name>
</gene>
<organism evidence="8 9">
    <name type="scientific">Rubus argutus</name>
    <name type="common">Southern blackberry</name>
    <dbReference type="NCBI Taxonomy" id="59490"/>
    <lineage>
        <taxon>Eukaryota</taxon>
        <taxon>Viridiplantae</taxon>
        <taxon>Streptophyta</taxon>
        <taxon>Embryophyta</taxon>
        <taxon>Tracheophyta</taxon>
        <taxon>Spermatophyta</taxon>
        <taxon>Magnoliopsida</taxon>
        <taxon>eudicotyledons</taxon>
        <taxon>Gunneridae</taxon>
        <taxon>Pentapetalae</taxon>
        <taxon>rosids</taxon>
        <taxon>fabids</taxon>
        <taxon>Rosales</taxon>
        <taxon>Rosaceae</taxon>
        <taxon>Rosoideae</taxon>
        <taxon>Rosoideae incertae sedis</taxon>
        <taxon>Rubus</taxon>
    </lineage>
</organism>
<comment type="subcellular location">
    <subcellularLocation>
        <location evidence="1">Nucleus</location>
    </subcellularLocation>
</comment>
<sequence length="509" mass="58913">MAPSCVPCLNLPSGFKFLPTNQELLGYYLLNKVCGKPFKYDSRVMNEFDIYKAEPWDIWIKFGGPRLNQSEDLYFFTQLKKVSDNGTNVVRKAGSGTWKGDTSGFEVHDSKDKKKILGLYKRFHYEPKQPDCSWIMFEYKLDDSLIPKSCRYHDLVLCRIQKDRKRKLIEDPVTDTPQSSHSKVPRVDKQDSYVMSTHENKILNEEKQPQQHQVVEPNKRFEDQQPSVSVERVEQQQDQKLFPSPYFHEPQKLLGDDLMVLNHHVNFQRVETYESINIVQPNSYAPISTHQPNFLDIPPMLFDHDLCTIDQPLYQCADNEAPADSILVTSQPPQMHCYSAASDNEEMWITDQAQGISNIVELADTTNDVLNFSLLDENVFSYSKLDDNMFNVTNPEQKNDDIAAVVNESQFDDDSWLDDLLVDDSNRDAPYSELVISQALLMEDSEANDNDEMMRIDKSHYQTQIGFTHDSNMFMELADSTVHNDVIDFSFLDDNEFSHFSKIDLENLW</sequence>
<reference evidence="8 9" key="1">
    <citation type="journal article" date="2023" name="G3 (Bethesda)">
        <title>A chromosome-length genome assembly and annotation of blackberry (Rubus argutus, cv. 'Hillquist').</title>
        <authorList>
            <person name="Bruna T."/>
            <person name="Aryal R."/>
            <person name="Dudchenko O."/>
            <person name="Sargent D.J."/>
            <person name="Mead D."/>
            <person name="Buti M."/>
            <person name="Cavallini A."/>
            <person name="Hytonen T."/>
            <person name="Andres J."/>
            <person name="Pham M."/>
            <person name="Weisz D."/>
            <person name="Mascagni F."/>
            <person name="Usai G."/>
            <person name="Natali L."/>
            <person name="Bassil N."/>
            <person name="Fernandez G.E."/>
            <person name="Lomsadze A."/>
            <person name="Armour M."/>
            <person name="Olukolu B."/>
            <person name="Poorten T."/>
            <person name="Britton C."/>
            <person name="Davik J."/>
            <person name="Ashrafi H."/>
            <person name="Aiden E.L."/>
            <person name="Borodovsky M."/>
            <person name="Worthington M."/>
        </authorList>
    </citation>
    <scope>NUCLEOTIDE SEQUENCE [LARGE SCALE GENOMIC DNA]</scope>
    <source>
        <strain evidence="8">PI 553951</strain>
    </source>
</reference>
<evidence type="ECO:0000256" key="5">
    <source>
        <dbReference type="ARBA" id="ARBA00023242"/>
    </source>
</evidence>
<keyword evidence="4" id="KW-0804">Transcription</keyword>